<dbReference type="EMBL" id="CP015163">
    <property type="protein sequence ID" value="AXB44787.1"/>
    <property type="molecule type" value="Genomic_DNA"/>
</dbReference>
<proteinExistence type="predicted"/>
<gene>
    <name evidence="1" type="ORF">A4R43_21675</name>
</gene>
<dbReference type="AlphaFoldDB" id="A0A344L9R3"/>
<accession>A0A344L9R3</accession>
<dbReference type="Proteomes" id="UP000250434">
    <property type="component" value="Chromosome"/>
</dbReference>
<evidence type="ECO:0000313" key="2">
    <source>
        <dbReference type="Proteomes" id="UP000250434"/>
    </source>
</evidence>
<sequence length="63" mass="7001">MLRRLAKSYRLAERGQYAQAAQSLRETHAAMVQVGDPRADEVALQLREVKAAAPPSAHISRRC</sequence>
<evidence type="ECO:0000313" key="1">
    <source>
        <dbReference type="EMBL" id="AXB44787.1"/>
    </source>
</evidence>
<dbReference type="KEGG" id="aab:A4R43_21675"/>
<evidence type="ECO:0008006" key="3">
    <source>
        <dbReference type="Google" id="ProtNLM"/>
    </source>
</evidence>
<protein>
    <recommendedName>
        <fullName evidence="3">Bacterial transcriptional activator domain-containing protein</fullName>
    </recommendedName>
</protein>
<reference evidence="1 2" key="1">
    <citation type="submission" date="2016-04" db="EMBL/GenBank/DDBJ databases">
        <title>Complete genome sequence and analysis of deep-sea sediment isolate, Amycolatopsis sp. WP1.</title>
        <authorList>
            <person name="Wang H."/>
            <person name="Chen S."/>
            <person name="Wu Q."/>
        </authorList>
    </citation>
    <scope>NUCLEOTIDE SEQUENCE [LARGE SCALE GENOMIC DNA]</scope>
    <source>
        <strain evidence="1 2">WP1</strain>
    </source>
</reference>
<organism evidence="1 2">
    <name type="scientific">Amycolatopsis albispora</name>
    <dbReference type="NCBI Taxonomy" id="1804986"/>
    <lineage>
        <taxon>Bacteria</taxon>
        <taxon>Bacillati</taxon>
        <taxon>Actinomycetota</taxon>
        <taxon>Actinomycetes</taxon>
        <taxon>Pseudonocardiales</taxon>
        <taxon>Pseudonocardiaceae</taxon>
        <taxon>Amycolatopsis</taxon>
    </lineage>
</organism>
<name>A0A344L9R3_9PSEU</name>
<dbReference type="RefSeq" id="WP_113694043.1">
    <property type="nucleotide sequence ID" value="NZ_CP015163.1"/>
</dbReference>
<keyword evidence="2" id="KW-1185">Reference proteome</keyword>